<evidence type="ECO:0000256" key="4">
    <source>
        <dbReference type="ARBA" id="ARBA00022723"/>
    </source>
</evidence>
<feature type="binding site" evidence="9">
    <location>
        <position position="13"/>
    </location>
    <ligand>
        <name>Mg(2+)</name>
        <dbReference type="ChEBI" id="CHEBI:18420"/>
        <note>catalytic</note>
    </ligand>
</feature>
<comment type="cofactor">
    <cofactor evidence="1 9">
        <name>Mg(2+)</name>
        <dbReference type="ChEBI" id="CHEBI:18420"/>
    </cofactor>
</comment>
<evidence type="ECO:0000256" key="5">
    <source>
        <dbReference type="ARBA" id="ARBA00022759"/>
    </source>
</evidence>
<keyword evidence="7 9" id="KW-0460">Magnesium</keyword>
<dbReference type="STRING" id="92487.SAMN02745130_03926"/>
<dbReference type="OrthoDB" id="9798176at2"/>
<dbReference type="EC" id="3.1.-.-" evidence="9"/>
<evidence type="ECO:0000256" key="1">
    <source>
        <dbReference type="ARBA" id="ARBA00001946"/>
    </source>
</evidence>
<dbReference type="Pfam" id="PF09827">
    <property type="entry name" value="CRISPR_Cas2"/>
    <property type="match status" value="1"/>
</dbReference>
<dbReference type="SUPFAM" id="SSF143430">
    <property type="entry name" value="TTP0101/SSO1404-like"/>
    <property type="match status" value="1"/>
</dbReference>
<dbReference type="PANTHER" id="PTHR34405">
    <property type="entry name" value="CRISPR-ASSOCIATED ENDORIBONUCLEASE CAS2"/>
    <property type="match status" value="1"/>
</dbReference>
<comment type="similarity">
    <text evidence="2 9">Belongs to the CRISPR-associated endoribonuclease Cas2 protein family.</text>
</comment>
<sequence>MAKQRLPHIVTYDIAEPKRLQRIHRFLKKVALPLQYSVFLLEADAQRIAQLEQQLATMIHPREDDIRIYPLPNQPDWCAIGRPLWDEGMLLTGMRLPVAAQLKAETFWDEHTRALTRSNS</sequence>
<evidence type="ECO:0000256" key="9">
    <source>
        <dbReference type="HAMAP-Rule" id="MF_01471"/>
    </source>
</evidence>
<evidence type="ECO:0000313" key="11">
    <source>
        <dbReference type="Proteomes" id="UP000190460"/>
    </source>
</evidence>
<dbReference type="EMBL" id="FUYB01000039">
    <property type="protein sequence ID" value="SKA96856.1"/>
    <property type="molecule type" value="Genomic_DNA"/>
</dbReference>
<dbReference type="GO" id="GO:0016787">
    <property type="term" value="F:hydrolase activity"/>
    <property type="evidence" value="ECO:0007669"/>
    <property type="project" value="UniProtKB-KW"/>
</dbReference>
<dbReference type="InterPro" id="IPR021127">
    <property type="entry name" value="CRISPR_associated_Cas2"/>
</dbReference>
<evidence type="ECO:0000256" key="2">
    <source>
        <dbReference type="ARBA" id="ARBA00009959"/>
    </source>
</evidence>
<comment type="function">
    <text evidence="9">CRISPR (clustered regularly interspaced short palindromic repeat), is an adaptive immune system that provides protection against mobile genetic elements (viruses, transposable elements and conjugative plasmids). CRISPR clusters contain sequences complementary to antecedent mobile elements and target invading nucleic acids. CRISPR clusters are transcribed and processed into CRISPR RNA (crRNA). Functions as a ssRNA-specific endoribonuclease. Involved in the integration of spacer DNA into the CRISPR cassette.</text>
</comment>
<reference evidence="10 11" key="1">
    <citation type="submission" date="2017-02" db="EMBL/GenBank/DDBJ databases">
        <authorList>
            <person name="Peterson S.W."/>
        </authorList>
    </citation>
    <scope>NUCLEOTIDE SEQUENCE [LARGE SCALE GENOMIC DNA]</scope>
    <source>
        <strain evidence="10 11">ATCC 49788</strain>
    </source>
</reference>
<protein>
    <recommendedName>
        <fullName evidence="9">CRISPR-associated endoribonuclease Cas2</fullName>
        <ecNumber evidence="9">3.1.-.-</ecNumber>
    </recommendedName>
</protein>
<evidence type="ECO:0000256" key="7">
    <source>
        <dbReference type="ARBA" id="ARBA00022842"/>
    </source>
</evidence>
<dbReference type="Proteomes" id="UP000190460">
    <property type="component" value="Unassembled WGS sequence"/>
</dbReference>
<dbReference type="PANTHER" id="PTHR34405:SF3">
    <property type="entry name" value="CRISPR-ASSOCIATED ENDORIBONUCLEASE CAS2 3"/>
    <property type="match status" value="1"/>
</dbReference>
<keyword evidence="11" id="KW-1185">Reference proteome</keyword>
<evidence type="ECO:0000313" key="10">
    <source>
        <dbReference type="EMBL" id="SKA96856.1"/>
    </source>
</evidence>
<comment type="subunit">
    <text evidence="9">Homodimer, forms a heterotetramer with a Cas1 homodimer.</text>
</comment>
<accession>A0A1T4Y546</accession>
<dbReference type="AlphaFoldDB" id="A0A1T4Y546"/>
<dbReference type="GO" id="GO:0004521">
    <property type="term" value="F:RNA endonuclease activity"/>
    <property type="evidence" value="ECO:0007669"/>
    <property type="project" value="InterPro"/>
</dbReference>
<dbReference type="Gene3D" id="3.30.70.240">
    <property type="match status" value="1"/>
</dbReference>
<dbReference type="CDD" id="cd09725">
    <property type="entry name" value="Cas2_I_II_III"/>
    <property type="match status" value="1"/>
</dbReference>
<dbReference type="NCBIfam" id="TIGR01573">
    <property type="entry name" value="cas2"/>
    <property type="match status" value="1"/>
</dbReference>
<dbReference type="GO" id="GO:0051607">
    <property type="term" value="P:defense response to virus"/>
    <property type="evidence" value="ECO:0007669"/>
    <property type="project" value="UniProtKB-UniRule"/>
</dbReference>
<name>A0A1T4Y546_9GAMM</name>
<proteinExistence type="inferred from homology"/>
<keyword evidence="3 9" id="KW-0540">Nuclease</keyword>
<dbReference type="GO" id="GO:0043571">
    <property type="term" value="P:maintenance of CRISPR repeat elements"/>
    <property type="evidence" value="ECO:0007669"/>
    <property type="project" value="UniProtKB-UniRule"/>
</dbReference>
<evidence type="ECO:0000256" key="8">
    <source>
        <dbReference type="ARBA" id="ARBA00023118"/>
    </source>
</evidence>
<dbReference type="InterPro" id="IPR019199">
    <property type="entry name" value="Virulence_VapD/CRISPR_Cas2"/>
</dbReference>
<dbReference type="RefSeq" id="WP_078924331.1">
    <property type="nucleotide sequence ID" value="NZ_FUYB01000039.1"/>
</dbReference>
<keyword evidence="6 9" id="KW-0378">Hydrolase</keyword>
<evidence type="ECO:0000256" key="3">
    <source>
        <dbReference type="ARBA" id="ARBA00022722"/>
    </source>
</evidence>
<keyword evidence="4 9" id="KW-0479">Metal-binding</keyword>
<keyword evidence="8 9" id="KW-0051">Antiviral defense</keyword>
<keyword evidence="5 9" id="KW-0255">Endonuclease</keyword>
<dbReference type="HAMAP" id="MF_01471">
    <property type="entry name" value="Cas2"/>
    <property type="match status" value="1"/>
</dbReference>
<organism evidence="10 11">
    <name type="scientific">Thiothrix eikelboomii</name>
    <dbReference type="NCBI Taxonomy" id="92487"/>
    <lineage>
        <taxon>Bacteria</taxon>
        <taxon>Pseudomonadati</taxon>
        <taxon>Pseudomonadota</taxon>
        <taxon>Gammaproteobacteria</taxon>
        <taxon>Thiotrichales</taxon>
        <taxon>Thiotrichaceae</taxon>
        <taxon>Thiothrix</taxon>
    </lineage>
</organism>
<dbReference type="GO" id="GO:0046872">
    <property type="term" value="F:metal ion binding"/>
    <property type="evidence" value="ECO:0007669"/>
    <property type="project" value="UniProtKB-UniRule"/>
</dbReference>
<gene>
    <name evidence="9" type="primary">cas2</name>
    <name evidence="10" type="ORF">SAMN02745130_03926</name>
</gene>
<evidence type="ECO:0000256" key="6">
    <source>
        <dbReference type="ARBA" id="ARBA00022801"/>
    </source>
</evidence>